<evidence type="ECO:0008006" key="3">
    <source>
        <dbReference type="Google" id="ProtNLM"/>
    </source>
</evidence>
<gene>
    <name evidence="1" type="ORF">WMO65_26055</name>
</gene>
<sequence>MDNIIKLKFEKSLEGLAGYEFGMETYKNQVENRINFDQKITIVFPDNIQRIASSFIQGFFENIVQHIGVSGVEKNIEIISTKEELKKIIISNLL</sequence>
<accession>A0ABV1DVQ0</accession>
<dbReference type="RefSeq" id="WP_349064843.1">
    <property type="nucleotide sequence ID" value="NZ_JBBMFP010000061.1"/>
</dbReference>
<protein>
    <recommendedName>
        <fullName evidence="3">DUF4325 domain-containing protein</fullName>
    </recommendedName>
</protein>
<keyword evidence="2" id="KW-1185">Reference proteome</keyword>
<organism evidence="1 2">
    <name type="scientific">Blautia caccae</name>
    <dbReference type="NCBI Taxonomy" id="3133175"/>
    <lineage>
        <taxon>Bacteria</taxon>
        <taxon>Bacillati</taxon>
        <taxon>Bacillota</taxon>
        <taxon>Clostridia</taxon>
        <taxon>Lachnospirales</taxon>
        <taxon>Lachnospiraceae</taxon>
        <taxon>Blautia</taxon>
    </lineage>
</organism>
<comment type="caution">
    <text evidence="1">The sequence shown here is derived from an EMBL/GenBank/DDBJ whole genome shotgun (WGS) entry which is preliminary data.</text>
</comment>
<evidence type="ECO:0000313" key="1">
    <source>
        <dbReference type="EMBL" id="MEQ2434456.1"/>
    </source>
</evidence>
<dbReference type="Proteomes" id="UP001457898">
    <property type="component" value="Unassembled WGS sequence"/>
</dbReference>
<proteinExistence type="predicted"/>
<dbReference type="EMBL" id="JBBMFP010000061">
    <property type="protein sequence ID" value="MEQ2434456.1"/>
    <property type="molecule type" value="Genomic_DNA"/>
</dbReference>
<evidence type="ECO:0000313" key="2">
    <source>
        <dbReference type="Proteomes" id="UP001457898"/>
    </source>
</evidence>
<reference evidence="1 2" key="1">
    <citation type="submission" date="2024-03" db="EMBL/GenBank/DDBJ databases">
        <title>Human intestinal bacterial collection.</title>
        <authorList>
            <person name="Pauvert C."/>
            <person name="Hitch T.C.A."/>
            <person name="Clavel T."/>
        </authorList>
    </citation>
    <scope>NUCLEOTIDE SEQUENCE [LARGE SCALE GENOMIC DNA]</scope>
    <source>
        <strain evidence="1 2">CLA-SR-H028</strain>
    </source>
</reference>
<name>A0ABV1DVQ0_9FIRM</name>